<sequence length="275" mass="29988">MTGFQREKGSGRMRTEQGDMERRELREPAGERHGPVVRLEQVWKTYGAGESEVRALAGVSVDFPAASFTAIMGPSGSGKTTLLQCAAGLAEPTRGRVVLGDTDIGGMRERELALIRRERMGFVFQSFNLLPALSGRENVVLPLRLAGRKADARWLDTIIRRTGMSDHIDRFPHQLSGGQQQRVAICRALMARPEVVFADEPTGALDSATGEEILGLLRRSVDELEQTVVMVTHEPTAAAHADQVLFLRDGAIVGSLRLPTVATITHRLAELSGAR</sequence>
<dbReference type="Proteomes" id="UP001055940">
    <property type="component" value="Chromosome"/>
</dbReference>
<dbReference type="InterPro" id="IPR003593">
    <property type="entry name" value="AAA+_ATPase"/>
</dbReference>
<dbReference type="Gene3D" id="3.40.50.300">
    <property type="entry name" value="P-loop containing nucleotide triphosphate hydrolases"/>
    <property type="match status" value="1"/>
</dbReference>
<dbReference type="Pfam" id="PF00005">
    <property type="entry name" value="ABC_tran"/>
    <property type="match status" value="1"/>
</dbReference>
<evidence type="ECO:0000256" key="4">
    <source>
        <dbReference type="SAM" id="MobiDB-lite"/>
    </source>
</evidence>
<dbReference type="SUPFAM" id="SSF52540">
    <property type="entry name" value="P-loop containing nucleoside triphosphate hydrolases"/>
    <property type="match status" value="1"/>
</dbReference>
<proteinExistence type="predicted"/>
<dbReference type="SMART" id="SM00382">
    <property type="entry name" value="AAA"/>
    <property type="match status" value="1"/>
</dbReference>
<protein>
    <submittedName>
        <fullName evidence="6">ABC transporter ATP-binding protein</fullName>
    </submittedName>
</protein>
<gene>
    <name evidence="6" type="ORF">NE857_01155</name>
</gene>
<dbReference type="PANTHER" id="PTHR24220:SF685">
    <property type="entry name" value="ABC TRANSPORTER RELATED"/>
    <property type="match status" value="1"/>
</dbReference>
<organism evidence="6 7">
    <name type="scientific">Nocardiopsis exhalans</name>
    <dbReference type="NCBI Taxonomy" id="163604"/>
    <lineage>
        <taxon>Bacteria</taxon>
        <taxon>Bacillati</taxon>
        <taxon>Actinomycetota</taxon>
        <taxon>Actinomycetes</taxon>
        <taxon>Streptosporangiales</taxon>
        <taxon>Nocardiopsidaceae</taxon>
        <taxon>Nocardiopsis</taxon>
    </lineage>
</organism>
<dbReference type="InterPro" id="IPR017871">
    <property type="entry name" value="ABC_transporter-like_CS"/>
</dbReference>
<feature type="domain" description="ABC transporter" evidence="5">
    <location>
        <begin position="37"/>
        <end position="274"/>
    </location>
</feature>
<evidence type="ECO:0000256" key="1">
    <source>
        <dbReference type="ARBA" id="ARBA00022448"/>
    </source>
</evidence>
<evidence type="ECO:0000256" key="3">
    <source>
        <dbReference type="ARBA" id="ARBA00022840"/>
    </source>
</evidence>
<dbReference type="InterPro" id="IPR015854">
    <property type="entry name" value="ABC_transpr_LolD-like"/>
</dbReference>
<dbReference type="InterPro" id="IPR003439">
    <property type="entry name" value="ABC_transporter-like_ATP-bd"/>
</dbReference>
<dbReference type="CDD" id="cd03255">
    <property type="entry name" value="ABC_MJ0796_LolCDE_FtsE"/>
    <property type="match status" value="1"/>
</dbReference>
<keyword evidence="7" id="KW-1185">Reference proteome</keyword>
<reference evidence="6" key="1">
    <citation type="submission" date="2022-06" db="EMBL/GenBank/DDBJ databases">
        <authorList>
            <person name="Ping M."/>
        </authorList>
    </citation>
    <scope>NUCLEOTIDE SEQUENCE</scope>
    <source>
        <strain evidence="6">JCM11759T</strain>
    </source>
</reference>
<accession>A0ABY5DB57</accession>
<dbReference type="PANTHER" id="PTHR24220">
    <property type="entry name" value="IMPORT ATP-BINDING PROTEIN"/>
    <property type="match status" value="1"/>
</dbReference>
<dbReference type="InterPro" id="IPR017911">
    <property type="entry name" value="MacB-like_ATP-bd"/>
</dbReference>
<keyword evidence="1" id="KW-0813">Transport</keyword>
<evidence type="ECO:0000313" key="6">
    <source>
        <dbReference type="EMBL" id="USY20306.1"/>
    </source>
</evidence>
<dbReference type="EMBL" id="CP099837">
    <property type="protein sequence ID" value="USY20306.1"/>
    <property type="molecule type" value="Genomic_DNA"/>
</dbReference>
<name>A0ABY5DB57_9ACTN</name>
<keyword evidence="2" id="KW-0547">Nucleotide-binding</keyword>
<dbReference type="PROSITE" id="PS00211">
    <property type="entry name" value="ABC_TRANSPORTER_1"/>
    <property type="match status" value="1"/>
</dbReference>
<dbReference type="GO" id="GO:0005524">
    <property type="term" value="F:ATP binding"/>
    <property type="evidence" value="ECO:0007669"/>
    <property type="project" value="UniProtKB-KW"/>
</dbReference>
<dbReference type="PROSITE" id="PS50893">
    <property type="entry name" value="ABC_TRANSPORTER_2"/>
    <property type="match status" value="1"/>
</dbReference>
<evidence type="ECO:0000256" key="2">
    <source>
        <dbReference type="ARBA" id="ARBA00022741"/>
    </source>
</evidence>
<evidence type="ECO:0000313" key="7">
    <source>
        <dbReference type="Proteomes" id="UP001055940"/>
    </source>
</evidence>
<feature type="region of interest" description="Disordered" evidence="4">
    <location>
        <begin position="1"/>
        <end position="32"/>
    </location>
</feature>
<keyword evidence="3 6" id="KW-0067">ATP-binding</keyword>
<evidence type="ECO:0000259" key="5">
    <source>
        <dbReference type="PROSITE" id="PS50893"/>
    </source>
</evidence>
<dbReference type="InterPro" id="IPR027417">
    <property type="entry name" value="P-loop_NTPase"/>
</dbReference>